<evidence type="ECO:0000256" key="6">
    <source>
        <dbReference type="SAM" id="MobiDB-lite"/>
    </source>
</evidence>
<comment type="pathway">
    <text evidence="5">Carbohydrate degradation; pentose phosphate pathway; D-ribulose 5-phosphate from D-glucose 6-phosphate (oxidative stage): step 1/3.</text>
</comment>
<dbReference type="EC" id="1.1.1.49" evidence="5"/>
<comment type="catalytic activity">
    <reaction evidence="5">
        <text>D-glucose 6-phosphate + NADP(+) = 6-phospho-D-glucono-1,5-lactone + NADPH + H(+)</text>
        <dbReference type="Rhea" id="RHEA:15841"/>
        <dbReference type="ChEBI" id="CHEBI:15378"/>
        <dbReference type="ChEBI" id="CHEBI:57783"/>
        <dbReference type="ChEBI" id="CHEBI:57955"/>
        <dbReference type="ChEBI" id="CHEBI:58349"/>
        <dbReference type="ChEBI" id="CHEBI:61548"/>
        <dbReference type="EC" id="1.1.1.49"/>
    </reaction>
</comment>
<feature type="compositionally biased region" description="Low complexity" evidence="6">
    <location>
        <begin position="591"/>
        <end position="615"/>
    </location>
</feature>
<dbReference type="PANTHER" id="PTHR23429:SF4">
    <property type="entry name" value="INACTIVE GLUCOSE-6-PHOSPHATE 1-DEHYDROGENASE 4, CHLOROPLASTIC"/>
    <property type="match status" value="1"/>
</dbReference>
<dbReference type="HAMAP" id="MF_00966">
    <property type="entry name" value="G6PD"/>
    <property type="match status" value="1"/>
</dbReference>
<accession>A0A388LTG1</accession>
<comment type="caution">
    <text evidence="9">The sequence shown here is derived from an EMBL/GenBank/DDBJ whole genome shotgun (WGS) entry which is preliminary data.</text>
</comment>
<dbReference type="PANTHER" id="PTHR23429">
    <property type="entry name" value="GLUCOSE-6-PHOSPHATE 1-DEHYDROGENASE G6PD"/>
    <property type="match status" value="1"/>
</dbReference>
<evidence type="ECO:0000256" key="3">
    <source>
        <dbReference type="ARBA" id="ARBA00022857"/>
    </source>
</evidence>
<dbReference type="InterPro" id="IPR036291">
    <property type="entry name" value="NAD(P)-bd_dom_sf"/>
</dbReference>
<evidence type="ECO:0000256" key="1">
    <source>
        <dbReference type="ARBA" id="ARBA00009975"/>
    </source>
</evidence>
<evidence type="ECO:0000313" key="10">
    <source>
        <dbReference type="Proteomes" id="UP000265515"/>
    </source>
</evidence>
<sequence length="1135" mass="123358">MREFSEYLVELTHVEPLPFADEDAWELHRALYKLVALGMFRFFVDHEDHAIREHFIVYYVIARPKPAEKEGTVALYPFAPLQTIDSGLLELIHLELLSIAQVIASEEEEIQPRLRKATAPRRTYNKVVLPDYIAQRAERLEDFLEERPLRPPSSYPRPAPPKAPKKTPKRKRRHPSPGAQGSRIGGGEEVIQPARTRIPNPVPGSAATLVKETIVPSPPTPRVPDLNLDGAGPSSSAAAGGGSRMGFPDSISRSPSGLAIDCDDEINGRGGAMQALSTSTMVAATAMAMAKGLTSSIPQALSTQSSASSSSFTHPIHVWLWRSSSSPSSSSSSTCHSSAMASPCHGEAWQPFVARDADRACGDGCAGNSRSSSEGRVPLARESEGKRGRRAQFVGHSLHHGTAVVGRFLPNVIAGDRNGIGDGKGIRSGNGNGIGKGKGISNGMAVCGQGGVCRCRSYVRRRRGEEEGGVCNGAGWGWQGSGSGSRWRRFLRERESPAGETRRQTQATYHRIGRRLFAKDRSSPAETSTDHISVAAPVEPRKLGDAKAGTSNASSSSSSNAIAGTSQRGNDGPTEGGANGSGQGSLAQMQAAKGSSVATASAGGASPAGVSTASSEPYVAESSGVKGKASVLSEKPRTSSLPASTPSVGPVLSITIMGSSGELALNKILPALFALHYQGWLPKNFYIFGYGRREMSDEEMRSLISERLTCRLDEGTNCAALTDEFLARCFYQPGEYDSCEGMKRLNERISECEGDNAANRIFYLSVPPPVAVQVAQCLNINAMQNNGWSRVILEKPFGRDAVSSAKMTKELLTCLTEEQIYRIDQHMGKELIENLAVLRFSNLIFEPLWCRQYIRNVQVIYTEGIGIEGRGKYFHDYGIVRDIVQLHLLQIIALFAMEPPVSLDPEDIRNEKVKVLRSMRTPTMADAVLGQYKAGAGPMGTQGYVDDPDVPSGSLTPTFFAGAVFIDNARWDGVPFLIKAGNALDQHKEEIRIQFRHVPGNLYRERFGSNMDKATNELLIRVFPDEGIFLKINNKIPGLGIQLDSSFLNLHFRERYNGQVPDSYERLLLDVIEGDKQLFIRSDELQAAWDVITPLLQEVEDNKVQPELYSAGSRGPVGAYYLGAKHNVRWANFTD</sequence>
<evidence type="ECO:0000259" key="8">
    <source>
        <dbReference type="Pfam" id="PF02781"/>
    </source>
</evidence>
<feature type="compositionally biased region" description="Low complexity" evidence="6">
    <location>
        <begin position="548"/>
        <end position="566"/>
    </location>
</feature>
<dbReference type="GO" id="GO:0004345">
    <property type="term" value="F:glucose-6-phosphate dehydrogenase activity"/>
    <property type="evidence" value="ECO:0007669"/>
    <property type="project" value="UniProtKB-EC"/>
</dbReference>
<feature type="compositionally biased region" description="Gly residues" evidence="6">
    <location>
        <begin position="574"/>
        <end position="583"/>
    </location>
</feature>
<dbReference type="GO" id="GO:0006006">
    <property type="term" value="P:glucose metabolic process"/>
    <property type="evidence" value="ECO:0007669"/>
    <property type="project" value="UniProtKB-KW"/>
</dbReference>
<dbReference type="Gene3D" id="3.40.50.720">
    <property type="entry name" value="NAD(P)-binding Rossmann-like Domain"/>
    <property type="match status" value="1"/>
</dbReference>
<proteinExistence type="inferred from homology"/>
<evidence type="ECO:0000256" key="2">
    <source>
        <dbReference type="ARBA" id="ARBA00022526"/>
    </source>
</evidence>
<keyword evidence="2 5" id="KW-0313">Glucose metabolism</keyword>
<keyword evidence="4 5" id="KW-0119">Carbohydrate metabolism</keyword>
<feature type="compositionally biased region" description="Basic residues" evidence="6">
    <location>
        <begin position="163"/>
        <end position="175"/>
    </location>
</feature>
<dbReference type="NCBIfam" id="TIGR00871">
    <property type="entry name" value="zwf"/>
    <property type="match status" value="1"/>
</dbReference>
<dbReference type="EMBL" id="BFEA01000521">
    <property type="protein sequence ID" value="GBG85502.1"/>
    <property type="molecule type" value="Genomic_DNA"/>
</dbReference>
<dbReference type="FunFam" id="3.30.360.10:FF:000018">
    <property type="entry name" value="Glucose-6-phosphate 1-dehydrogenase"/>
    <property type="match status" value="1"/>
</dbReference>
<dbReference type="InterPro" id="IPR001282">
    <property type="entry name" value="G6P_DH"/>
</dbReference>
<name>A0A388LTG1_CHABU</name>
<comment type="function">
    <text evidence="5">Catalyzes the rate-limiting step of the oxidative pentose-phosphate pathway, which represents a route for the dissimilation of carbohydrates besides glycolysis.</text>
</comment>
<dbReference type="UniPathway" id="UPA00115">
    <property type="reaction ID" value="UER00408"/>
</dbReference>
<evidence type="ECO:0000313" key="9">
    <source>
        <dbReference type="EMBL" id="GBG85502.1"/>
    </source>
</evidence>
<dbReference type="SUPFAM" id="SSF51735">
    <property type="entry name" value="NAD(P)-binding Rossmann-fold domains"/>
    <property type="match status" value="1"/>
</dbReference>
<dbReference type="GO" id="GO:0050661">
    <property type="term" value="F:NADP binding"/>
    <property type="evidence" value="ECO:0007669"/>
    <property type="project" value="InterPro"/>
</dbReference>
<dbReference type="OrthoDB" id="60984at2759"/>
<feature type="region of interest" description="Disordered" evidence="6">
    <location>
        <begin position="493"/>
        <end position="646"/>
    </location>
</feature>
<keyword evidence="3 5" id="KW-0521">NADP</keyword>
<dbReference type="SUPFAM" id="SSF55347">
    <property type="entry name" value="Glyceraldehyde-3-phosphate dehydrogenase-like, C-terminal domain"/>
    <property type="match status" value="1"/>
</dbReference>
<protein>
    <recommendedName>
        <fullName evidence="5">Glucose-6-phosphate 1-dehydrogenase</fullName>
        <ecNumber evidence="5">1.1.1.49</ecNumber>
    </recommendedName>
</protein>
<feature type="region of interest" description="Disordered" evidence="6">
    <location>
        <begin position="213"/>
        <end position="258"/>
    </location>
</feature>
<evidence type="ECO:0000256" key="5">
    <source>
        <dbReference type="RuleBase" id="RU362120"/>
    </source>
</evidence>
<keyword evidence="5" id="KW-0560">Oxidoreductase</keyword>
<dbReference type="Proteomes" id="UP000265515">
    <property type="component" value="Unassembled WGS sequence"/>
</dbReference>
<dbReference type="PRINTS" id="PR00079">
    <property type="entry name" value="G6PDHDRGNASE"/>
</dbReference>
<dbReference type="Gramene" id="GBG85502">
    <property type="protein sequence ID" value="GBG85502"/>
    <property type="gene ID" value="CBR_g40141"/>
</dbReference>
<feature type="region of interest" description="Disordered" evidence="6">
    <location>
        <begin position="144"/>
        <end position="188"/>
    </location>
</feature>
<feature type="compositionally biased region" description="Pro residues" evidence="6">
    <location>
        <begin position="150"/>
        <end position="162"/>
    </location>
</feature>
<dbReference type="GO" id="GO:0009051">
    <property type="term" value="P:pentose-phosphate shunt, oxidative branch"/>
    <property type="evidence" value="ECO:0007669"/>
    <property type="project" value="TreeGrafter"/>
</dbReference>
<comment type="similarity">
    <text evidence="1 5">Belongs to the glucose-6-phosphate dehydrogenase family.</text>
</comment>
<feature type="domain" description="Glucose-6-phosphate dehydrogenase C-terminal" evidence="8">
    <location>
        <begin position="837"/>
        <end position="1130"/>
    </location>
</feature>
<dbReference type="Gene3D" id="3.30.360.10">
    <property type="entry name" value="Dihydrodipicolinate Reductase, domain 2"/>
    <property type="match status" value="1"/>
</dbReference>
<reference evidence="9 10" key="1">
    <citation type="journal article" date="2018" name="Cell">
        <title>The Chara Genome: Secondary Complexity and Implications for Plant Terrestrialization.</title>
        <authorList>
            <person name="Nishiyama T."/>
            <person name="Sakayama H."/>
            <person name="Vries J.D."/>
            <person name="Buschmann H."/>
            <person name="Saint-Marcoux D."/>
            <person name="Ullrich K.K."/>
            <person name="Haas F.B."/>
            <person name="Vanderstraeten L."/>
            <person name="Becker D."/>
            <person name="Lang D."/>
            <person name="Vosolsobe S."/>
            <person name="Rombauts S."/>
            <person name="Wilhelmsson P.K.I."/>
            <person name="Janitza P."/>
            <person name="Kern R."/>
            <person name="Heyl A."/>
            <person name="Rumpler F."/>
            <person name="Villalobos L.I.A.C."/>
            <person name="Clay J.M."/>
            <person name="Skokan R."/>
            <person name="Toyoda A."/>
            <person name="Suzuki Y."/>
            <person name="Kagoshima H."/>
            <person name="Schijlen E."/>
            <person name="Tajeshwar N."/>
            <person name="Catarino B."/>
            <person name="Hetherington A.J."/>
            <person name="Saltykova A."/>
            <person name="Bonnot C."/>
            <person name="Breuninger H."/>
            <person name="Symeonidi A."/>
            <person name="Radhakrishnan G.V."/>
            <person name="Van Nieuwerburgh F."/>
            <person name="Deforce D."/>
            <person name="Chang C."/>
            <person name="Karol K.G."/>
            <person name="Hedrich R."/>
            <person name="Ulvskov P."/>
            <person name="Glockner G."/>
            <person name="Delwiche C.F."/>
            <person name="Petrasek J."/>
            <person name="Van de Peer Y."/>
            <person name="Friml J."/>
            <person name="Beilby M."/>
            <person name="Dolan L."/>
            <person name="Kohara Y."/>
            <person name="Sugano S."/>
            <person name="Fujiyama A."/>
            <person name="Delaux P.-M."/>
            <person name="Quint M."/>
            <person name="TheiBen G."/>
            <person name="Hagemann M."/>
            <person name="Harholt J."/>
            <person name="Dunand C."/>
            <person name="Zachgo S."/>
            <person name="Langdale J."/>
            <person name="Maumus F."/>
            <person name="Straeten D.V.D."/>
            <person name="Gould S.B."/>
            <person name="Rensing S.A."/>
        </authorList>
    </citation>
    <scope>NUCLEOTIDE SEQUENCE [LARGE SCALE GENOMIC DNA]</scope>
    <source>
        <strain evidence="9 10">S276</strain>
    </source>
</reference>
<evidence type="ECO:0000256" key="4">
    <source>
        <dbReference type="ARBA" id="ARBA00023277"/>
    </source>
</evidence>
<dbReference type="STRING" id="69332.A0A388LTG1"/>
<dbReference type="AlphaFoldDB" id="A0A388LTG1"/>
<dbReference type="InterPro" id="IPR022675">
    <property type="entry name" value="G6P_DH_C"/>
</dbReference>
<organism evidence="9 10">
    <name type="scientific">Chara braunii</name>
    <name type="common">Braun's stonewort</name>
    <dbReference type="NCBI Taxonomy" id="69332"/>
    <lineage>
        <taxon>Eukaryota</taxon>
        <taxon>Viridiplantae</taxon>
        <taxon>Streptophyta</taxon>
        <taxon>Charophyceae</taxon>
        <taxon>Charales</taxon>
        <taxon>Characeae</taxon>
        <taxon>Chara</taxon>
    </lineage>
</organism>
<gene>
    <name evidence="9" type="ORF">CBR_g40141</name>
</gene>
<dbReference type="Pfam" id="PF00479">
    <property type="entry name" value="G6PD_N"/>
    <property type="match status" value="1"/>
</dbReference>
<dbReference type="InterPro" id="IPR022674">
    <property type="entry name" value="G6P_DH_NAD-bd"/>
</dbReference>
<feature type="compositionally biased region" description="Basic and acidic residues" evidence="6">
    <location>
        <begin position="493"/>
        <end position="503"/>
    </location>
</feature>
<evidence type="ECO:0000259" key="7">
    <source>
        <dbReference type="Pfam" id="PF00479"/>
    </source>
</evidence>
<feature type="region of interest" description="Disordered" evidence="6">
    <location>
        <begin position="364"/>
        <end position="389"/>
    </location>
</feature>
<dbReference type="Pfam" id="PF02781">
    <property type="entry name" value="G6PD_C"/>
    <property type="match status" value="1"/>
</dbReference>
<keyword evidence="10" id="KW-1185">Reference proteome</keyword>
<feature type="domain" description="Glucose-6-phosphate dehydrogenase NAD-binding" evidence="7">
    <location>
        <begin position="656"/>
        <end position="834"/>
    </location>
</feature>